<reference evidence="3" key="2">
    <citation type="submission" date="2015-01" db="EMBL/GenBank/DDBJ databases">
        <title>Evolutionary Origins and Diversification of the Mycorrhizal Mutualists.</title>
        <authorList>
            <consortium name="DOE Joint Genome Institute"/>
            <consortium name="Mycorrhizal Genomics Consortium"/>
            <person name="Kohler A."/>
            <person name="Kuo A."/>
            <person name="Nagy L.G."/>
            <person name="Floudas D."/>
            <person name="Copeland A."/>
            <person name="Barry K.W."/>
            <person name="Cichocki N."/>
            <person name="Veneault-Fourrey C."/>
            <person name="LaButti K."/>
            <person name="Lindquist E.A."/>
            <person name="Lipzen A."/>
            <person name="Lundell T."/>
            <person name="Morin E."/>
            <person name="Murat C."/>
            <person name="Riley R."/>
            <person name="Ohm R."/>
            <person name="Sun H."/>
            <person name="Tunlid A."/>
            <person name="Henrissat B."/>
            <person name="Grigoriev I.V."/>
            <person name="Hibbett D.S."/>
            <person name="Martin F."/>
        </authorList>
    </citation>
    <scope>NUCLEOTIDE SEQUENCE [LARGE SCALE GENOMIC DNA]</scope>
    <source>
        <strain evidence="3">F 1598</strain>
    </source>
</reference>
<dbReference type="Gene3D" id="2.40.70.10">
    <property type="entry name" value="Acid Proteases"/>
    <property type="match status" value="1"/>
</dbReference>
<dbReference type="EMBL" id="KN832977">
    <property type="protein sequence ID" value="KIM88212.1"/>
    <property type="molecule type" value="Genomic_DNA"/>
</dbReference>
<dbReference type="InterPro" id="IPR021109">
    <property type="entry name" value="Peptidase_aspartic_dom_sf"/>
</dbReference>
<dbReference type="HOGENOM" id="CLU_1661450_0_0_1"/>
<accession>A0A0C3CER1</accession>
<dbReference type="OrthoDB" id="2747330at2759"/>
<dbReference type="AlphaFoldDB" id="A0A0C3CER1"/>
<dbReference type="STRING" id="765440.A0A0C3CER1"/>
<evidence type="ECO:0000259" key="1">
    <source>
        <dbReference type="PROSITE" id="PS51767"/>
    </source>
</evidence>
<dbReference type="SUPFAM" id="SSF50630">
    <property type="entry name" value="Acid proteases"/>
    <property type="match status" value="1"/>
</dbReference>
<name>A0A0C3CER1_PILCF</name>
<dbReference type="InParanoid" id="A0A0C3CER1"/>
<dbReference type="InterPro" id="IPR033121">
    <property type="entry name" value="PEPTIDASE_A1"/>
</dbReference>
<feature type="domain" description="Peptidase A1" evidence="1">
    <location>
        <begin position="1"/>
        <end position="152"/>
    </location>
</feature>
<evidence type="ECO:0000313" key="2">
    <source>
        <dbReference type="EMBL" id="KIM88212.1"/>
    </source>
</evidence>
<proteinExistence type="predicted"/>
<dbReference type="Pfam" id="PF00026">
    <property type="entry name" value="Asp"/>
    <property type="match status" value="1"/>
</dbReference>
<sequence>MTLVPSVHPNTRARSPTLMSLLLRASGSSQDLDMLSAMALSYRLALMLSRTPEHRLSSFPPQSLPRIISKFLEPLSGYTFPCSSTLPKLTLGIGTYRAIVPGKYINYAPADGSKCFGGVQSNAQVEITIYGDVFFKSQFVIFNDSSTPLVWVLRPRQRR</sequence>
<organism evidence="2 3">
    <name type="scientific">Piloderma croceum (strain F 1598)</name>
    <dbReference type="NCBI Taxonomy" id="765440"/>
    <lineage>
        <taxon>Eukaryota</taxon>
        <taxon>Fungi</taxon>
        <taxon>Dikarya</taxon>
        <taxon>Basidiomycota</taxon>
        <taxon>Agaricomycotina</taxon>
        <taxon>Agaricomycetes</taxon>
        <taxon>Agaricomycetidae</taxon>
        <taxon>Atheliales</taxon>
        <taxon>Atheliaceae</taxon>
        <taxon>Piloderma</taxon>
    </lineage>
</organism>
<keyword evidence="3" id="KW-1185">Reference proteome</keyword>
<gene>
    <name evidence="2" type="ORF">PILCRDRAFT_250918</name>
</gene>
<dbReference type="Proteomes" id="UP000054166">
    <property type="component" value="Unassembled WGS sequence"/>
</dbReference>
<reference evidence="2 3" key="1">
    <citation type="submission" date="2014-04" db="EMBL/GenBank/DDBJ databases">
        <authorList>
            <consortium name="DOE Joint Genome Institute"/>
            <person name="Kuo A."/>
            <person name="Tarkka M."/>
            <person name="Buscot F."/>
            <person name="Kohler A."/>
            <person name="Nagy L.G."/>
            <person name="Floudas D."/>
            <person name="Copeland A."/>
            <person name="Barry K.W."/>
            <person name="Cichocki N."/>
            <person name="Veneault-Fourrey C."/>
            <person name="LaButti K."/>
            <person name="Lindquist E.A."/>
            <person name="Lipzen A."/>
            <person name="Lundell T."/>
            <person name="Morin E."/>
            <person name="Murat C."/>
            <person name="Sun H."/>
            <person name="Tunlid A."/>
            <person name="Henrissat B."/>
            <person name="Grigoriev I.V."/>
            <person name="Hibbett D.S."/>
            <person name="Martin F."/>
            <person name="Nordberg H.P."/>
            <person name="Cantor M.N."/>
            <person name="Hua S.X."/>
        </authorList>
    </citation>
    <scope>NUCLEOTIDE SEQUENCE [LARGE SCALE GENOMIC DNA]</scope>
    <source>
        <strain evidence="2 3">F 1598</strain>
    </source>
</reference>
<dbReference type="PROSITE" id="PS51767">
    <property type="entry name" value="PEPTIDASE_A1"/>
    <property type="match status" value="1"/>
</dbReference>
<protein>
    <recommendedName>
        <fullName evidence="1">Peptidase A1 domain-containing protein</fullName>
    </recommendedName>
</protein>
<evidence type="ECO:0000313" key="3">
    <source>
        <dbReference type="Proteomes" id="UP000054166"/>
    </source>
</evidence>